<proteinExistence type="predicted"/>
<gene>
    <name evidence="2" type="ORF">MYMAC_003224</name>
</gene>
<feature type="transmembrane region" description="Helical" evidence="1">
    <location>
        <begin position="310"/>
        <end position="328"/>
    </location>
</feature>
<protein>
    <submittedName>
        <fullName evidence="2">Membrane protein</fullName>
    </submittedName>
</protein>
<reference evidence="2 3" key="1">
    <citation type="submission" date="2017-06" db="EMBL/GenBank/DDBJ databases">
        <title>Sequencing and comparative analysis of myxobacterial genomes.</title>
        <authorList>
            <person name="Rupp O."/>
            <person name="Goesmann A."/>
            <person name="Sogaard-Andersen L."/>
        </authorList>
    </citation>
    <scope>NUCLEOTIDE SEQUENCE [LARGE SCALE GENOMIC DNA]</scope>
    <source>
        <strain evidence="2 3">DSM 14697</strain>
    </source>
</reference>
<feature type="transmembrane region" description="Helical" evidence="1">
    <location>
        <begin position="251"/>
        <end position="272"/>
    </location>
</feature>
<sequence>MRGAGYAARPVSPIPAATALRPLAMGEMIDRAATFWRAHVKPLFLLSFGFTLVNYIATKAMLMVNQRLAPLFYTGNTESRAQLDPDVVLPQAAITVALWTTLFLFLLWVYWLATVATSRYVLTAQLGEPVRPAEALRRGFSRLGTLTGVYLLSLGWSALVTLALMLPGFLIAVIGVAAGLASGSNTLAAVLGVVGALLAGLGLVAAALWYMLRFLLVPPVLAMEDLGAWETFRRSGQLLSGRVEPGFLGRVMVRAMILFTVVSLILISVQLVSGLPSWLVMLPYGNPFEAGTMARTPQLLLVPVELVQTVAQSFFTPINFVFCALFYLDMRVRREALDLEHQLDTTAPAP</sequence>
<accession>A0A250JVB0</accession>
<keyword evidence="1" id="KW-0812">Transmembrane</keyword>
<organism evidence="2 3">
    <name type="scientific">Corallococcus macrosporus DSM 14697</name>
    <dbReference type="NCBI Taxonomy" id="1189310"/>
    <lineage>
        <taxon>Bacteria</taxon>
        <taxon>Pseudomonadati</taxon>
        <taxon>Myxococcota</taxon>
        <taxon>Myxococcia</taxon>
        <taxon>Myxococcales</taxon>
        <taxon>Cystobacterineae</taxon>
        <taxon>Myxococcaceae</taxon>
        <taxon>Corallococcus</taxon>
    </lineage>
</organism>
<keyword evidence="1" id="KW-0472">Membrane</keyword>
<dbReference type="EMBL" id="CP022203">
    <property type="protein sequence ID" value="ATB47608.1"/>
    <property type="molecule type" value="Genomic_DNA"/>
</dbReference>
<evidence type="ECO:0000313" key="2">
    <source>
        <dbReference type="EMBL" id="ATB47608.1"/>
    </source>
</evidence>
<keyword evidence="1" id="KW-1133">Transmembrane helix</keyword>
<name>A0A250JVB0_9BACT</name>
<evidence type="ECO:0000256" key="1">
    <source>
        <dbReference type="SAM" id="Phobius"/>
    </source>
</evidence>
<feature type="transmembrane region" description="Helical" evidence="1">
    <location>
        <begin position="148"/>
        <end position="181"/>
    </location>
</feature>
<dbReference type="Proteomes" id="UP000217343">
    <property type="component" value="Chromosome"/>
</dbReference>
<dbReference type="AlphaFoldDB" id="A0A250JVB0"/>
<evidence type="ECO:0000313" key="3">
    <source>
        <dbReference type="Proteomes" id="UP000217343"/>
    </source>
</evidence>
<keyword evidence="3" id="KW-1185">Reference proteome</keyword>
<dbReference type="KEGG" id="mmas:MYMAC_003224"/>
<feature type="transmembrane region" description="Helical" evidence="1">
    <location>
        <begin position="92"/>
        <end position="113"/>
    </location>
</feature>
<feature type="transmembrane region" description="Helical" evidence="1">
    <location>
        <begin position="43"/>
        <end position="64"/>
    </location>
</feature>
<feature type="transmembrane region" description="Helical" evidence="1">
    <location>
        <begin position="187"/>
        <end position="212"/>
    </location>
</feature>